<feature type="transmembrane region" description="Helical" evidence="4">
    <location>
        <begin position="40"/>
        <end position="63"/>
    </location>
</feature>
<feature type="transmembrane region" description="Helical" evidence="4">
    <location>
        <begin position="365"/>
        <end position="389"/>
    </location>
</feature>
<feature type="transmembrane region" description="Helical" evidence="4">
    <location>
        <begin position="238"/>
        <end position="262"/>
    </location>
</feature>
<feature type="transmembrane region" description="Helical" evidence="4">
    <location>
        <begin position="83"/>
        <end position="105"/>
    </location>
</feature>
<evidence type="ECO:0000256" key="4">
    <source>
        <dbReference type="SAM" id="Phobius"/>
    </source>
</evidence>
<dbReference type="PANTHER" id="PTHR23526:SF2">
    <property type="entry name" value="MAJOR FACILITATOR SUPERFAMILY (MFS) PROFILE DOMAIN-CONTAINING PROTEIN"/>
    <property type="match status" value="1"/>
</dbReference>
<dbReference type="Proteomes" id="UP001165384">
    <property type="component" value="Unassembled WGS sequence"/>
</dbReference>
<dbReference type="Gene3D" id="1.20.1250.20">
    <property type="entry name" value="MFS general substrate transporter like domains"/>
    <property type="match status" value="1"/>
</dbReference>
<feature type="transmembrane region" description="Helical" evidence="4">
    <location>
        <begin position="154"/>
        <end position="172"/>
    </location>
</feature>
<dbReference type="RefSeq" id="WP_275712092.1">
    <property type="nucleotide sequence ID" value="NZ_JAKLTN010000004.1"/>
</dbReference>
<gene>
    <name evidence="5" type="ORF">LZ012_17015</name>
</gene>
<feature type="transmembrane region" description="Helical" evidence="4">
    <location>
        <begin position="298"/>
        <end position="319"/>
    </location>
</feature>
<accession>A0ABS9K6A8</accession>
<keyword evidence="1 4" id="KW-0812">Transmembrane</keyword>
<dbReference type="InterPro" id="IPR052528">
    <property type="entry name" value="Sugar_transport-like"/>
</dbReference>
<evidence type="ECO:0000256" key="3">
    <source>
        <dbReference type="ARBA" id="ARBA00023136"/>
    </source>
</evidence>
<protein>
    <submittedName>
        <fullName evidence="5">MFS transporter</fullName>
    </submittedName>
</protein>
<sequence>MWLPPVDRVADNELEAALSHLVRDGVYAQAMGALTGGVLLVGYALALGASNLVIGILAAIPFFAQLTQLPSILLVERLRARRLISVAGSVLGRLILIPLAFLPWIEAPELGRGLLVAGVAASAALGAMAGCSWNSWMHDLVPERRLGLFFANRLFYATSFTLLTGVAAGIFIDSWAQLDIGLPVHAYTVLFLLGSAAGAASILHLTQVPEPRMAPPERTIHLGRMLAEPFHDTNFRRLIWFLGTWQFTTNLAAPFFTVYLIAQLGYNMNFVLIMTVISQFANMLTLRKWGELSDRYSNKAVLALCSPVFLLCIFAWTLVSLPEKHAYTTALLVLLHVVMGCAVAGVTLAGGNIGLKLAPRGRGTAYLAASSIVNAVAAGIAPIIGGLFADDFAARELSLILRWTSGPEATEFVTLRLRHWDFFFLLSPLLGLYALHRLTLVDEAGHGHERAMMQEIVIETRRAVASLSSVAGLRLMNTFPFGRIVQAARAKRSRPRPPSRHGGEN</sequence>
<keyword evidence="2 4" id="KW-1133">Transmembrane helix</keyword>
<dbReference type="InterPro" id="IPR036259">
    <property type="entry name" value="MFS_trans_sf"/>
</dbReference>
<dbReference type="InterPro" id="IPR011701">
    <property type="entry name" value="MFS"/>
</dbReference>
<evidence type="ECO:0000313" key="6">
    <source>
        <dbReference type="Proteomes" id="UP001165384"/>
    </source>
</evidence>
<name>A0ABS9K6A8_9RHOO</name>
<evidence type="ECO:0000313" key="5">
    <source>
        <dbReference type="EMBL" id="MCG2578702.1"/>
    </source>
</evidence>
<proteinExistence type="predicted"/>
<keyword evidence="3 4" id="KW-0472">Membrane</keyword>
<dbReference type="PANTHER" id="PTHR23526">
    <property type="entry name" value="INTEGRAL MEMBRANE TRANSPORT PROTEIN-RELATED"/>
    <property type="match status" value="1"/>
</dbReference>
<dbReference type="SUPFAM" id="SSF103473">
    <property type="entry name" value="MFS general substrate transporter"/>
    <property type="match status" value="1"/>
</dbReference>
<feature type="transmembrane region" description="Helical" evidence="4">
    <location>
        <begin position="111"/>
        <end position="133"/>
    </location>
</feature>
<evidence type="ECO:0000256" key="2">
    <source>
        <dbReference type="ARBA" id="ARBA00022989"/>
    </source>
</evidence>
<dbReference type="EMBL" id="JAKLTN010000004">
    <property type="protein sequence ID" value="MCG2578702.1"/>
    <property type="molecule type" value="Genomic_DNA"/>
</dbReference>
<evidence type="ECO:0000256" key="1">
    <source>
        <dbReference type="ARBA" id="ARBA00022692"/>
    </source>
</evidence>
<reference evidence="5" key="1">
    <citation type="submission" date="2022-01" db="EMBL/GenBank/DDBJ databases">
        <authorList>
            <person name="Jo J.-H."/>
            <person name="Im W.-T."/>
        </authorList>
    </citation>
    <scope>NUCLEOTIDE SEQUENCE</scope>
    <source>
        <strain evidence="5">XY25</strain>
    </source>
</reference>
<organism evidence="5 6">
    <name type="scientific">Dechloromonas hankyongensis</name>
    <dbReference type="NCBI Taxonomy" id="2908002"/>
    <lineage>
        <taxon>Bacteria</taxon>
        <taxon>Pseudomonadati</taxon>
        <taxon>Pseudomonadota</taxon>
        <taxon>Betaproteobacteria</taxon>
        <taxon>Rhodocyclales</taxon>
        <taxon>Azonexaceae</taxon>
        <taxon>Dechloromonas</taxon>
    </lineage>
</organism>
<feature type="transmembrane region" description="Helical" evidence="4">
    <location>
        <begin position="331"/>
        <end position="353"/>
    </location>
</feature>
<dbReference type="Pfam" id="PF07690">
    <property type="entry name" value="MFS_1"/>
    <property type="match status" value="1"/>
</dbReference>
<feature type="transmembrane region" description="Helical" evidence="4">
    <location>
        <begin position="268"/>
        <end position="286"/>
    </location>
</feature>
<keyword evidence="6" id="KW-1185">Reference proteome</keyword>
<feature type="transmembrane region" description="Helical" evidence="4">
    <location>
        <begin position="184"/>
        <end position="205"/>
    </location>
</feature>
<comment type="caution">
    <text evidence="5">The sequence shown here is derived from an EMBL/GenBank/DDBJ whole genome shotgun (WGS) entry which is preliminary data.</text>
</comment>